<name>A0ACB9J652_9ASTR</name>
<dbReference type="Proteomes" id="UP001056120">
    <property type="component" value="Linkage Group LG05"/>
</dbReference>
<reference evidence="1 2" key="2">
    <citation type="journal article" date="2022" name="Mol. Ecol. Resour.">
        <title>The genomes of chicory, endive, great burdock and yacon provide insights into Asteraceae paleo-polyploidization history and plant inulin production.</title>
        <authorList>
            <person name="Fan W."/>
            <person name="Wang S."/>
            <person name="Wang H."/>
            <person name="Wang A."/>
            <person name="Jiang F."/>
            <person name="Liu H."/>
            <person name="Zhao H."/>
            <person name="Xu D."/>
            <person name="Zhang Y."/>
        </authorList>
    </citation>
    <scope>NUCLEOTIDE SEQUENCE [LARGE SCALE GENOMIC DNA]</scope>
    <source>
        <strain evidence="2">cv. Yunnan</strain>
        <tissue evidence="1">Leaves</tissue>
    </source>
</reference>
<organism evidence="1 2">
    <name type="scientific">Smallanthus sonchifolius</name>
    <dbReference type="NCBI Taxonomy" id="185202"/>
    <lineage>
        <taxon>Eukaryota</taxon>
        <taxon>Viridiplantae</taxon>
        <taxon>Streptophyta</taxon>
        <taxon>Embryophyta</taxon>
        <taxon>Tracheophyta</taxon>
        <taxon>Spermatophyta</taxon>
        <taxon>Magnoliopsida</taxon>
        <taxon>eudicotyledons</taxon>
        <taxon>Gunneridae</taxon>
        <taxon>Pentapetalae</taxon>
        <taxon>asterids</taxon>
        <taxon>campanulids</taxon>
        <taxon>Asterales</taxon>
        <taxon>Asteraceae</taxon>
        <taxon>Asteroideae</taxon>
        <taxon>Heliantheae alliance</taxon>
        <taxon>Millerieae</taxon>
        <taxon>Smallanthus</taxon>
    </lineage>
</organism>
<gene>
    <name evidence="1" type="ORF">L1987_15632</name>
</gene>
<protein>
    <submittedName>
        <fullName evidence="1">Uncharacterized protein</fullName>
    </submittedName>
</protein>
<keyword evidence="2" id="KW-1185">Reference proteome</keyword>
<comment type="caution">
    <text evidence="1">The sequence shown here is derived from an EMBL/GenBank/DDBJ whole genome shotgun (WGS) entry which is preliminary data.</text>
</comment>
<reference evidence="2" key="1">
    <citation type="journal article" date="2022" name="Mol. Ecol. Resour.">
        <title>The genomes of chicory, endive, great burdock and yacon provide insights into Asteraceae palaeo-polyploidization history and plant inulin production.</title>
        <authorList>
            <person name="Fan W."/>
            <person name="Wang S."/>
            <person name="Wang H."/>
            <person name="Wang A."/>
            <person name="Jiang F."/>
            <person name="Liu H."/>
            <person name="Zhao H."/>
            <person name="Xu D."/>
            <person name="Zhang Y."/>
        </authorList>
    </citation>
    <scope>NUCLEOTIDE SEQUENCE [LARGE SCALE GENOMIC DNA]</scope>
    <source>
        <strain evidence="2">cv. Yunnan</strain>
    </source>
</reference>
<proteinExistence type="predicted"/>
<evidence type="ECO:0000313" key="2">
    <source>
        <dbReference type="Proteomes" id="UP001056120"/>
    </source>
</evidence>
<evidence type="ECO:0000313" key="1">
    <source>
        <dbReference type="EMBL" id="KAI3815948.1"/>
    </source>
</evidence>
<accession>A0ACB9J652</accession>
<sequence length="78" mass="8720">MEVASEVHPEDASENPENSGVQVPENPQFVAPIRYWKKVYSEPLIQASKRKLTHVIREEYLPKDGGDLGGDSRVLACI</sequence>
<dbReference type="EMBL" id="CM042022">
    <property type="protein sequence ID" value="KAI3815948.1"/>
    <property type="molecule type" value="Genomic_DNA"/>
</dbReference>